<feature type="compositionally biased region" description="Basic residues" evidence="1">
    <location>
        <begin position="8"/>
        <end position="21"/>
    </location>
</feature>
<gene>
    <name evidence="2" type="ORF">PG991_006442</name>
</gene>
<organism evidence="2 3">
    <name type="scientific">Apiospora marii</name>
    <dbReference type="NCBI Taxonomy" id="335849"/>
    <lineage>
        <taxon>Eukaryota</taxon>
        <taxon>Fungi</taxon>
        <taxon>Dikarya</taxon>
        <taxon>Ascomycota</taxon>
        <taxon>Pezizomycotina</taxon>
        <taxon>Sordariomycetes</taxon>
        <taxon>Xylariomycetidae</taxon>
        <taxon>Amphisphaeriales</taxon>
        <taxon>Apiosporaceae</taxon>
        <taxon>Apiospora</taxon>
    </lineage>
</organism>
<reference evidence="2 3" key="1">
    <citation type="submission" date="2023-01" db="EMBL/GenBank/DDBJ databases">
        <title>Analysis of 21 Apiospora genomes using comparative genomics revels a genus with tremendous synthesis potential of carbohydrate active enzymes and secondary metabolites.</title>
        <authorList>
            <person name="Sorensen T."/>
        </authorList>
    </citation>
    <scope>NUCLEOTIDE SEQUENCE [LARGE SCALE GENOMIC DNA]</scope>
    <source>
        <strain evidence="2 3">CBS 20057</strain>
    </source>
</reference>
<evidence type="ECO:0000313" key="2">
    <source>
        <dbReference type="EMBL" id="KAK8029386.1"/>
    </source>
</evidence>
<evidence type="ECO:0000256" key="1">
    <source>
        <dbReference type="SAM" id="MobiDB-lite"/>
    </source>
</evidence>
<evidence type="ECO:0000313" key="3">
    <source>
        <dbReference type="Proteomes" id="UP001396898"/>
    </source>
</evidence>
<proteinExistence type="predicted"/>
<comment type="caution">
    <text evidence="2">The sequence shown here is derived from an EMBL/GenBank/DDBJ whole genome shotgun (WGS) entry which is preliminary data.</text>
</comment>
<sequence>MTKGPDHKSKKHGGSKSKSGKAKSVMLERFIDDKGYTVERLTSDGSKREEYHVAKAQKAIDDFDSAWARASASSSKQGYLFDW</sequence>
<dbReference type="Proteomes" id="UP001396898">
    <property type="component" value="Unassembled WGS sequence"/>
</dbReference>
<name>A0ABR1SCC7_9PEZI</name>
<feature type="region of interest" description="Disordered" evidence="1">
    <location>
        <begin position="1"/>
        <end position="23"/>
    </location>
</feature>
<dbReference type="EMBL" id="JAQQWI010000007">
    <property type="protein sequence ID" value="KAK8029386.1"/>
    <property type="molecule type" value="Genomic_DNA"/>
</dbReference>
<keyword evidence="3" id="KW-1185">Reference proteome</keyword>
<accession>A0ABR1SCC7</accession>
<protein>
    <submittedName>
        <fullName evidence="2">Uncharacterized protein</fullName>
    </submittedName>
</protein>